<evidence type="ECO:0000256" key="1">
    <source>
        <dbReference type="ARBA" id="ARBA00008270"/>
    </source>
</evidence>
<reference evidence="4 5" key="1">
    <citation type="journal article" date="2015" name="Int. Biodeterior. Biodegradation">
        <title>Physiological and genetic screening methods for the isolation of methyl tert-butyl ether-degrading bacteria for bioremediation purposes.</title>
        <authorList>
            <person name="Guisado I.M."/>
            <person name="Purswani J."/>
            <person name="Gonzalez Lopez J."/>
            <person name="Pozo C."/>
        </authorList>
    </citation>
    <scope>NUCLEOTIDE SEQUENCE [LARGE SCALE GENOMIC DNA]</scope>
    <source>
        <strain evidence="4 5">SH7</strain>
    </source>
</reference>
<comment type="caution">
    <text evidence="4">The sequence shown here is derived from an EMBL/GenBank/DDBJ whole genome shotgun (WGS) entry which is preliminary data.</text>
</comment>
<dbReference type="RefSeq" id="WP_060624002.1">
    <property type="nucleotide sequence ID" value="NZ_LCZJ02000023.1"/>
</dbReference>
<dbReference type="GO" id="GO:0005737">
    <property type="term" value="C:cytoplasm"/>
    <property type="evidence" value="ECO:0007669"/>
    <property type="project" value="TreeGrafter"/>
</dbReference>
<dbReference type="OrthoDB" id="9788221at2"/>
<comment type="similarity">
    <text evidence="1">Belongs to the PhzF family.</text>
</comment>
<dbReference type="PANTHER" id="PTHR13774:SF17">
    <property type="entry name" value="PHENAZINE BIOSYNTHESIS-LIKE DOMAIN-CONTAINING PROTEIN"/>
    <property type="match status" value="1"/>
</dbReference>
<dbReference type="AlphaFoldDB" id="A0A0W1AXX0"/>
<dbReference type="InterPro" id="IPR003719">
    <property type="entry name" value="Phenazine_PhzF-like"/>
</dbReference>
<dbReference type="PANTHER" id="PTHR13774">
    <property type="entry name" value="PHENAZINE BIOSYNTHESIS PROTEIN"/>
    <property type="match status" value="1"/>
</dbReference>
<keyword evidence="2 4" id="KW-0413">Isomerase</keyword>
<dbReference type="GO" id="GO:0016853">
    <property type="term" value="F:isomerase activity"/>
    <property type="evidence" value="ECO:0007669"/>
    <property type="project" value="UniProtKB-KW"/>
</dbReference>
<evidence type="ECO:0000313" key="5">
    <source>
        <dbReference type="Proteomes" id="UP000054709"/>
    </source>
</evidence>
<dbReference type="Pfam" id="PF02567">
    <property type="entry name" value="PhzC-PhzF"/>
    <property type="match status" value="1"/>
</dbReference>
<evidence type="ECO:0000256" key="3">
    <source>
        <dbReference type="PIRSR" id="PIRSR016184-1"/>
    </source>
</evidence>
<dbReference type="Proteomes" id="UP000054709">
    <property type="component" value="Unassembled WGS sequence"/>
</dbReference>
<evidence type="ECO:0000313" key="4">
    <source>
        <dbReference type="EMBL" id="KTD86096.1"/>
    </source>
</evidence>
<protein>
    <submittedName>
        <fullName evidence="4">Isomerase</fullName>
    </submittedName>
</protein>
<evidence type="ECO:0000256" key="2">
    <source>
        <dbReference type="ARBA" id="ARBA00023235"/>
    </source>
</evidence>
<dbReference type="NCBIfam" id="TIGR00654">
    <property type="entry name" value="PhzF_family"/>
    <property type="match status" value="1"/>
</dbReference>
<feature type="active site" evidence="3">
    <location>
        <position position="47"/>
    </location>
</feature>
<dbReference type="Gene3D" id="3.10.310.10">
    <property type="entry name" value="Diaminopimelate Epimerase, Chain A, domain 1"/>
    <property type="match status" value="2"/>
</dbReference>
<name>A0A0W1AXX0_9BACL</name>
<dbReference type="SUPFAM" id="SSF54506">
    <property type="entry name" value="Diaminopimelate epimerase-like"/>
    <property type="match status" value="1"/>
</dbReference>
<accession>A0A0W1AXX0</accession>
<organism evidence="4 5">
    <name type="scientific">Paenibacillus etheri</name>
    <dbReference type="NCBI Taxonomy" id="1306852"/>
    <lineage>
        <taxon>Bacteria</taxon>
        <taxon>Bacillati</taxon>
        <taxon>Bacillota</taxon>
        <taxon>Bacilli</taxon>
        <taxon>Bacillales</taxon>
        <taxon>Paenibacillaceae</taxon>
        <taxon>Paenibacillus</taxon>
    </lineage>
</organism>
<gene>
    <name evidence="4" type="ORF">UQ64_16645</name>
</gene>
<proteinExistence type="inferred from homology"/>
<sequence>MNNIKVFHYDAFSPYPNKGNPAGVVLEADHLSESEMQSIAHKVGFNETVFVVSSDVADLRLKYFTPGHEINLCGHATMASLFALKTKGILGEASSVKIETNVGVLPIQFSMDNNNHLLIKMKQDQPKYIEFNGDRARLAHAIGLTLDEIEEDLPIVYGCTGAWTLLVPIKRIDSFNKMKPINSLFPDILTQLPKASVHPFSLQTLDPHALMHARHFSSPYSGTVEDPVTGTASGVMGAYYLKYIDPHMDSIQFDVEQGQEIGRDGKVNVEVYRLDSDRIDVFISGTAVFVGEVDLWK</sequence>
<keyword evidence="5" id="KW-1185">Reference proteome</keyword>
<dbReference type="EMBL" id="LCZJ02000023">
    <property type="protein sequence ID" value="KTD86096.1"/>
    <property type="molecule type" value="Genomic_DNA"/>
</dbReference>
<dbReference type="PIRSF" id="PIRSF016184">
    <property type="entry name" value="PhzC_PhzF"/>
    <property type="match status" value="1"/>
</dbReference>